<feature type="domain" description="Galectin" evidence="3">
    <location>
        <begin position="54"/>
        <end position="191"/>
    </location>
</feature>
<organism evidence="4 5">
    <name type="scientific">Neodiprion lecontei</name>
    <name type="common">Redheaded pine sawfly</name>
    <dbReference type="NCBI Taxonomy" id="441921"/>
    <lineage>
        <taxon>Eukaryota</taxon>
        <taxon>Metazoa</taxon>
        <taxon>Ecdysozoa</taxon>
        <taxon>Arthropoda</taxon>
        <taxon>Hexapoda</taxon>
        <taxon>Insecta</taxon>
        <taxon>Pterygota</taxon>
        <taxon>Neoptera</taxon>
        <taxon>Endopterygota</taxon>
        <taxon>Hymenoptera</taxon>
        <taxon>Tenthredinoidea</taxon>
        <taxon>Diprionidae</taxon>
        <taxon>Diprioninae</taxon>
        <taxon>Neodiprion</taxon>
    </lineage>
</organism>
<keyword evidence="1 2" id="KW-0430">Lectin</keyword>
<name>A0ABM3FEC5_NEOLC</name>
<sequence length="361" mass="41295">MLFSWSLSTRTDHRTFRSGRADSGKFVKVSQHIPNLLELLSRLIRARFVTLSPSSSGQEIRLSPGTAVIVTGYVPFNAIRFSVNLSCNSSADNVALHFNPRLQRGYVVRNSKLRNQWQEEERCSSSGRSGFLFHRDTYFHLMIFCTPNEYQIAVDGEHFCSFAYRIPLAAVTELQVQGDVEDVRTRVTTFKEYPDYKNYPPKYNLEVFTDKPLNNKLDIPVTVSIPEGIRVGTRISVKGRLKLLPHSFYLNLQKGRTIYPHPEIGLHLNPRFLFGSAEPCVVMNCWQNGTWEHEERHEGVLSWGPGREFVLTLVCEYEAYTIWLGSKMIGEFIHRVSLESIDTIKICGDVVIYELCVTHAP</sequence>
<proteinExistence type="predicted"/>
<evidence type="ECO:0000256" key="2">
    <source>
        <dbReference type="RuleBase" id="RU102079"/>
    </source>
</evidence>
<dbReference type="Proteomes" id="UP000829291">
    <property type="component" value="Chromosome 2"/>
</dbReference>
<dbReference type="GeneID" id="107221345"/>
<dbReference type="InterPro" id="IPR001079">
    <property type="entry name" value="Galectin_CRD"/>
</dbReference>
<accession>A0ABM3FEC5</accession>
<evidence type="ECO:0000259" key="3">
    <source>
        <dbReference type="PROSITE" id="PS51304"/>
    </source>
</evidence>
<dbReference type="SMART" id="SM00908">
    <property type="entry name" value="Gal-bind_lectin"/>
    <property type="match status" value="2"/>
</dbReference>
<reference evidence="5" key="1">
    <citation type="submission" date="2025-08" db="UniProtKB">
        <authorList>
            <consortium name="RefSeq"/>
        </authorList>
    </citation>
    <scope>IDENTIFICATION</scope>
    <source>
        <tissue evidence="5">Thorax and Abdomen</tissue>
    </source>
</reference>
<dbReference type="InterPro" id="IPR044156">
    <property type="entry name" value="Galectin-like"/>
</dbReference>
<feature type="domain" description="Galectin" evidence="3">
    <location>
        <begin position="221"/>
        <end position="358"/>
    </location>
</feature>
<dbReference type="RefSeq" id="XP_046586370.1">
    <property type="nucleotide sequence ID" value="XM_046730414.1"/>
</dbReference>
<dbReference type="Pfam" id="PF00337">
    <property type="entry name" value="Gal-bind_lectin"/>
    <property type="match status" value="2"/>
</dbReference>
<protein>
    <recommendedName>
        <fullName evidence="2">Galectin</fullName>
    </recommendedName>
</protein>
<keyword evidence="4" id="KW-1185">Reference proteome</keyword>
<dbReference type="CDD" id="cd00070">
    <property type="entry name" value="GLECT"/>
    <property type="match status" value="2"/>
</dbReference>
<dbReference type="PROSITE" id="PS51304">
    <property type="entry name" value="GALECTIN"/>
    <property type="match status" value="2"/>
</dbReference>
<evidence type="ECO:0000313" key="5">
    <source>
        <dbReference type="RefSeq" id="XP_046586370.1"/>
    </source>
</evidence>
<evidence type="ECO:0000256" key="1">
    <source>
        <dbReference type="ARBA" id="ARBA00022734"/>
    </source>
</evidence>
<dbReference type="SMART" id="SM00276">
    <property type="entry name" value="GLECT"/>
    <property type="match status" value="2"/>
</dbReference>
<dbReference type="PANTHER" id="PTHR11346">
    <property type="entry name" value="GALECTIN"/>
    <property type="match status" value="1"/>
</dbReference>
<dbReference type="SUPFAM" id="SSF49899">
    <property type="entry name" value="Concanavalin A-like lectins/glucanases"/>
    <property type="match status" value="2"/>
</dbReference>
<dbReference type="InterPro" id="IPR013320">
    <property type="entry name" value="ConA-like_dom_sf"/>
</dbReference>
<evidence type="ECO:0000313" key="4">
    <source>
        <dbReference type="Proteomes" id="UP000829291"/>
    </source>
</evidence>
<gene>
    <name evidence="5" type="primary">LOC107221345</name>
</gene>
<dbReference type="PANTHER" id="PTHR11346:SF176">
    <property type="entry name" value="32 KDA BETA-GALACTOSIDE-BINDING LECTIN LEC-3"/>
    <property type="match status" value="1"/>
</dbReference>
<dbReference type="Gene3D" id="2.60.120.200">
    <property type="match status" value="2"/>
</dbReference>